<evidence type="ECO:0000256" key="2">
    <source>
        <dbReference type="ARBA" id="ARBA00022692"/>
    </source>
</evidence>
<proteinExistence type="predicted"/>
<evidence type="ECO:0000256" key="3">
    <source>
        <dbReference type="ARBA" id="ARBA00022989"/>
    </source>
</evidence>
<dbReference type="Pfam" id="PF00892">
    <property type="entry name" value="EamA"/>
    <property type="match status" value="2"/>
</dbReference>
<feature type="transmembrane region" description="Helical" evidence="5">
    <location>
        <begin position="147"/>
        <end position="165"/>
    </location>
</feature>
<feature type="domain" description="EamA" evidence="6">
    <location>
        <begin position="27"/>
        <end position="159"/>
    </location>
</feature>
<dbReference type="PANTHER" id="PTHR32322">
    <property type="entry name" value="INNER MEMBRANE TRANSPORTER"/>
    <property type="match status" value="1"/>
</dbReference>
<feature type="transmembrane region" description="Helical" evidence="5">
    <location>
        <begin position="114"/>
        <end position="135"/>
    </location>
</feature>
<feature type="transmembrane region" description="Helical" evidence="5">
    <location>
        <begin position="23"/>
        <end position="44"/>
    </location>
</feature>
<dbReference type="GO" id="GO:0016020">
    <property type="term" value="C:membrane"/>
    <property type="evidence" value="ECO:0007669"/>
    <property type="project" value="UniProtKB-SubCell"/>
</dbReference>
<feature type="transmembrane region" description="Helical" evidence="5">
    <location>
        <begin position="50"/>
        <end position="67"/>
    </location>
</feature>
<reference evidence="7" key="1">
    <citation type="submission" date="2018-06" db="EMBL/GenBank/DDBJ databases">
        <authorList>
            <person name="Zhirakovskaya E."/>
        </authorList>
    </citation>
    <scope>NUCLEOTIDE SEQUENCE</scope>
</reference>
<keyword evidence="3 5" id="KW-1133">Transmembrane helix</keyword>
<evidence type="ECO:0000256" key="5">
    <source>
        <dbReference type="SAM" id="Phobius"/>
    </source>
</evidence>
<evidence type="ECO:0000256" key="4">
    <source>
        <dbReference type="ARBA" id="ARBA00023136"/>
    </source>
</evidence>
<feature type="transmembrane region" description="Helical" evidence="5">
    <location>
        <begin position="263"/>
        <end position="282"/>
    </location>
</feature>
<sequence length="311" mass="32694">METKTSHIENPGSGHSHHSWFDWLRLVALVLLWGTGFALLKTAIVDIPPTTVVMGRLWIGAILLLAWMKYRGQSLPRLLPPVDKHWKWFLALGLTGASIPFALISWGQQVLPSALTAILMATMPLVTAALAHFLVPGERMGLRKLSGLLIGFAGVAILMGPQMLTQMGGPGFLAQLAVIAGAILYAVQIIIARKMPPVPASVVTCGLLLCAAIAITPFGLVAAINMPMPGIKSLLSVLALGVGATAIAGIIMMALIHDAGPGFTSLSNYLMPMVAVAVGLAIGETLGVNVWIALVVILVGLILAGYRSKVI</sequence>
<feature type="transmembrane region" description="Helical" evidence="5">
    <location>
        <begin position="198"/>
        <end position="222"/>
    </location>
</feature>
<evidence type="ECO:0000259" key="6">
    <source>
        <dbReference type="Pfam" id="PF00892"/>
    </source>
</evidence>
<comment type="subcellular location">
    <subcellularLocation>
        <location evidence="1">Membrane</location>
        <topology evidence="1">Multi-pass membrane protein</topology>
    </subcellularLocation>
</comment>
<gene>
    <name evidence="7" type="ORF">MNBD_ALPHA06-175</name>
</gene>
<evidence type="ECO:0000313" key="7">
    <source>
        <dbReference type="EMBL" id="VAV87458.1"/>
    </source>
</evidence>
<feature type="domain" description="EamA" evidence="6">
    <location>
        <begin position="175"/>
        <end position="304"/>
    </location>
</feature>
<feature type="transmembrane region" description="Helical" evidence="5">
    <location>
        <begin position="234"/>
        <end position="256"/>
    </location>
</feature>
<dbReference type="SUPFAM" id="SSF103481">
    <property type="entry name" value="Multidrug resistance efflux transporter EmrE"/>
    <property type="match status" value="2"/>
</dbReference>
<name>A0A3B0RH26_9ZZZZ</name>
<dbReference type="EMBL" id="UOEE01000038">
    <property type="protein sequence ID" value="VAV87458.1"/>
    <property type="molecule type" value="Genomic_DNA"/>
</dbReference>
<keyword evidence="4 5" id="KW-0472">Membrane</keyword>
<dbReference type="AlphaFoldDB" id="A0A3B0RH26"/>
<evidence type="ECO:0000256" key="1">
    <source>
        <dbReference type="ARBA" id="ARBA00004141"/>
    </source>
</evidence>
<keyword evidence="2 5" id="KW-0812">Transmembrane</keyword>
<feature type="transmembrane region" description="Helical" evidence="5">
    <location>
        <begin position="88"/>
        <end position="108"/>
    </location>
</feature>
<dbReference type="PANTHER" id="PTHR32322:SF9">
    <property type="entry name" value="AMINO-ACID METABOLITE EFFLUX PUMP-RELATED"/>
    <property type="match status" value="1"/>
</dbReference>
<dbReference type="InterPro" id="IPR037185">
    <property type="entry name" value="EmrE-like"/>
</dbReference>
<protein>
    <submittedName>
        <fullName evidence="7">Permease of the drug/metabolite transporter (DMT) superfamily</fullName>
    </submittedName>
</protein>
<dbReference type="InterPro" id="IPR000620">
    <property type="entry name" value="EamA_dom"/>
</dbReference>
<organism evidence="7">
    <name type="scientific">hydrothermal vent metagenome</name>
    <dbReference type="NCBI Taxonomy" id="652676"/>
    <lineage>
        <taxon>unclassified sequences</taxon>
        <taxon>metagenomes</taxon>
        <taxon>ecological metagenomes</taxon>
    </lineage>
</organism>
<dbReference type="InterPro" id="IPR050638">
    <property type="entry name" value="AA-Vitamin_Transporters"/>
</dbReference>
<feature type="transmembrane region" description="Helical" evidence="5">
    <location>
        <begin position="171"/>
        <end position="191"/>
    </location>
</feature>
<accession>A0A3B0RH26</accession>